<dbReference type="EC" id="3.1.4.37" evidence="3"/>
<gene>
    <name evidence="5" type="primary">MPUL0D04490</name>
    <name evidence="5" type="ORF">METSCH_D04490</name>
</gene>
<evidence type="ECO:0000256" key="2">
    <source>
        <dbReference type="ARBA" id="ARBA00006037"/>
    </source>
</evidence>
<protein>
    <recommendedName>
        <fullName evidence="4">2',3'-cyclic-nucleotide 3'-phosphodiesterase</fullName>
        <ecNumber evidence="3">3.1.4.37</ecNumber>
    </recommendedName>
</protein>
<dbReference type="InterPro" id="IPR009097">
    <property type="entry name" value="Cyclic_Pdiesterase"/>
</dbReference>
<evidence type="ECO:0000256" key="3">
    <source>
        <dbReference type="ARBA" id="ARBA00012317"/>
    </source>
</evidence>
<reference evidence="6" key="1">
    <citation type="submission" date="2019-03" db="EMBL/GenBank/DDBJ databases">
        <title>Snf2 controls pulcherriminic acid biosynthesis and connects pigmentation and antifungal activity of the yeast Metschnikowia pulcherrima.</title>
        <authorList>
            <person name="Gore-Lloyd D."/>
            <person name="Sumann I."/>
            <person name="Brachmann A.O."/>
            <person name="Schneeberger K."/>
            <person name="Ortiz-Merino R.A."/>
            <person name="Moreno-Beltran M."/>
            <person name="Schlaefli M."/>
            <person name="Kirner P."/>
            <person name="Santos Kron A."/>
            <person name="Wolfe K.H."/>
            <person name="Piel J."/>
            <person name="Ahrens C.H."/>
            <person name="Henk D."/>
            <person name="Freimoser F.M."/>
        </authorList>
    </citation>
    <scope>NUCLEOTIDE SEQUENCE [LARGE SCALE GENOMIC DNA]</scope>
    <source>
        <strain evidence="6">APC 1.2</strain>
    </source>
</reference>
<organism evidence="5 6">
    <name type="scientific">Metschnikowia aff. pulcherrima</name>
    <dbReference type="NCBI Taxonomy" id="2163413"/>
    <lineage>
        <taxon>Eukaryota</taxon>
        <taxon>Fungi</taxon>
        <taxon>Dikarya</taxon>
        <taxon>Ascomycota</taxon>
        <taxon>Saccharomycotina</taxon>
        <taxon>Pichiomycetes</taxon>
        <taxon>Metschnikowiaceae</taxon>
        <taxon>Metschnikowia</taxon>
    </lineage>
</organism>
<dbReference type="Proteomes" id="UP000292447">
    <property type="component" value="Chromosome IV"/>
</dbReference>
<sequence>MQIHKKTYSMKQKPANTNLGVSLWLCPKKNTALYDKLQVLMRLLATVFPGQPPQFEPHITITSNIVLDTENARDDVNRILLACCIALDSLPRDSVDEHWIRTGRVASQKRYFKKLYFQVFRDPTLVSFARIVRELFVILPEKTELENKAKNPHLFTTDSAGNIVRRKSALRDRKHAQKQTQLPESALDLPRIRLELALEAARWSTDEFDPHLSLVYSDLHPIDTALWHTIRSRVLDYLSLEDCDLAQWDVHGNGLSWEGGVLKLVLCEGDVSEWPVLGSVDLHM</sequence>
<evidence type="ECO:0000256" key="1">
    <source>
        <dbReference type="ARBA" id="ARBA00003831"/>
    </source>
</evidence>
<proteinExistence type="inferred from homology"/>
<dbReference type="Gene3D" id="3.90.1140.10">
    <property type="entry name" value="Cyclic phosphodiesterase"/>
    <property type="match status" value="1"/>
</dbReference>
<keyword evidence="6" id="KW-1185">Reference proteome</keyword>
<dbReference type="AlphaFoldDB" id="A0A4P6XQR7"/>
<comment type="similarity">
    <text evidence="2">Belongs to the 2H phosphoesterase superfamily. CPD1 family.</text>
</comment>
<evidence type="ECO:0000313" key="6">
    <source>
        <dbReference type="Proteomes" id="UP000292447"/>
    </source>
</evidence>
<dbReference type="PANTHER" id="PTHR28141:SF1">
    <property type="entry name" value="2',3'-CYCLIC-NUCLEOTIDE 3'-PHOSPHODIESTERASE"/>
    <property type="match status" value="1"/>
</dbReference>
<dbReference type="SUPFAM" id="SSF55144">
    <property type="entry name" value="LigT-like"/>
    <property type="match status" value="1"/>
</dbReference>
<dbReference type="PANTHER" id="PTHR28141">
    <property type="entry name" value="2',3'-CYCLIC-NUCLEOTIDE 3'-PHOSPHODIESTERASE"/>
    <property type="match status" value="1"/>
</dbReference>
<evidence type="ECO:0000256" key="4">
    <source>
        <dbReference type="ARBA" id="ARBA00014478"/>
    </source>
</evidence>
<dbReference type="STRING" id="2163413.A0A4P6XQR7"/>
<accession>A0A4P6XQR7</accession>
<dbReference type="GO" id="GO:0009187">
    <property type="term" value="P:cyclic nucleotide metabolic process"/>
    <property type="evidence" value="ECO:0007669"/>
    <property type="project" value="TreeGrafter"/>
</dbReference>
<name>A0A4P6XQR7_9ASCO</name>
<comment type="function">
    <text evidence="1">Involved in the metabolism of ADP-ribose 1',2'-cyclic phosphate which is produced as a consequence of tRNA splicing.</text>
</comment>
<evidence type="ECO:0000313" key="5">
    <source>
        <dbReference type="EMBL" id="QBM89379.1"/>
    </source>
</evidence>
<dbReference type="EMBL" id="CP034459">
    <property type="protein sequence ID" value="QBM89379.1"/>
    <property type="molecule type" value="Genomic_DNA"/>
</dbReference>
<dbReference type="InterPro" id="IPR012386">
    <property type="entry name" value="Cyclic-nucl_3Pdiesterase"/>
</dbReference>
<dbReference type="GO" id="GO:0004113">
    <property type="term" value="F:2',3'-cyclic-nucleotide 3'-phosphodiesterase activity"/>
    <property type="evidence" value="ECO:0007669"/>
    <property type="project" value="UniProtKB-EC"/>
</dbReference>
<dbReference type="Pfam" id="PF07823">
    <property type="entry name" value="CPDase"/>
    <property type="match status" value="1"/>
</dbReference>